<keyword evidence="9" id="KW-1015">Disulfide bond</keyword>
<dbReference type="PROSITE" id="PS50915">
    <property type="entry name" value="CRYSTALLIN_BETA_GAMMA"/>
    <property type="match status" value="1"/>
</dbReference>
<dbReference type="EMBL" id="JAAMPT010000202">
    <property type="protein sequence ID" value="NMH24655.1"/>
    <property type="molecule type" value="Genomic_DNA"/>
</dbReference>
<evidence type="ECO:0000256" key="2">
    <source>
        <dbReference type="ARBA" id="ARBA00009646"/>
    </source>
</evidence>
<dbReference type="InterPro" id="IPR008979">
    <property type="entry name" value="Galactose-bd-like_sf"/>
</dbReference>
<dbReference type="InterPro" id="IPR051941">
    <property type="entry name" value="BG_Antigen-Binding_Lectin"/>
</dbReference>
<evidence type="ECO:0000256" key="3">
    <source>
        <dbReference type="ARBA" id="ARBA00010147"/>
    </source>
</evidence>
<dbReference type="SUPFAM" id="SSF49785">
    <property type="entry name" value="Galactose-binding domain-like"/>
    <property type="match status" value="1"/>
</dbReference>
<dbReference type="InterPro" id="IPR011024">
    <property type="entry name" value="G_crystallin-like"/>
</dbReference>
<keyword evidence="5" id="KW-0479">Metal-binding</keyword>
<gene>
    <name evidence="11" type="ORF">G6042_05165</name>
</gene>
<evidence type="ECO:0000256" key="7">
    <source>
        <dbReference type="ARBA" id="ARBA00022737"/>
    </source>
</evidence>
<name>A0ABX1QT63_9FLAO</name>
<evidence type="ECO:0000256" key="4">
    <source>
        <dbReference type="ARBA" id="ARBA00011233"/>
    </source>
</evidence>
<keyword evidence="7" id="KW-0677">Repeat</keyword>
<evidence type="ECO:0000259" key="10">
    <source>
        <dbReference type="PROSITE" id="PS50915"/>
    </source>
</evidence>
<evidence type="ECO:0000256" key="5">
    <source>
        <dbReference type="ARBA" id="ARBA00022723"/>
    </source>
</evidence>
<dbReference type="SMART" id="SM00247">
    <property type="entry name" value="XTALbg"/>
    <property type="match status" value="1"/>
</dbReference>
<comment type="caution">
    <text evidence="11">The sequence shown here is derived from an EMBL/GenBank/DDBJ whole genome shotgun (WGS) entry which is preliminary data.</text>
</comment>
<accession>A0ABX1QT63</accession>
<feature type="domain" description="Beta/gamma crystallin 'Greek key'" evidence="10">
    <location>
        <begin position="209"/>
        <end position="249"/>
    </location>
</feature>
<evidence type="ECO:0000313" key="12">
    <source>
        <dbReference type="Proteomes" id="UP000767947"/>
    </source>
</evidence>
<evidence type="ECO:0000256" key="8">
    <source>
        <dbReference type="ARBA" id="ARBA00022837"/>
    </source>
</evidence>
<keyword evidence="12" id="KW-1185">Reference proteome</keyword>
<dbReference type="InterPro" id="IPR001064">
    <property type="entry name" value="Beta/gamma_crystallin"/>
</dbReference>
<organism evidence="11 12">
    <name type="scientific">Flavobacterium solisilvae</name>
    <dbReference type="NCBI Taxonomy" id="1852019"/>
    <lineage>
        <taxon>Bacteria</taxon>
        <taxon>Pseudomonadati</taxon>
        <taxon>Bacteroidota</taxon>
        <taxon>Flavobacteriia</taxon>
        <taxon>Flavobacteriales</taxon>
        <taxon>Flavobacteriaceae</taxon>
        <taxon>Flavobacterium</taxon>
    </lineage>
</organism>
<dbReference type="PANTHER" id="PTHR45713:SF6">
    <property type="entry name" value="F5_8 TYPE C DOMAIN-CONTAINING PROTEIN"/>
    <property type="match status" value="1"/>
</dbReference>
<reference evidence="11 12" key="1">
    <citation type="submission" date="2020-02" db="EMBL/GenBank/DDBJ databases">
        <title>Flavobacterium sp. genome.</title>
        <authorList>
            <person name="Jung H.S."/>
            <person name="Baek J.H."/>
            <person name="Jeon C.O."/>
        </authorList>
    </citation>
    <scope>NUCLEOTIDE SEQUENCE [LARGE SCALE GENOMIC DNA]</scope>
    <source>
        <strain evidence="11 12">SE-s27</strain>
    </source>
</reference>
<comment type="subunit">
    <text evidence="4">Homotrimer.</text>
</comment>
<dbReference type="Proteomes" id="UP000767947">
    <property type="component" value="Unassembled WGS sequence"/>
</dbReference>
<protein>
    <recommendedName>
        <fullName evidence="10">Beta/gamma crystallin 'Greek key' domain-containing protein</fullName>
    </recommendedName>
</protein>
<dbReference type="Pfam" id="PF22633">
    <property type="entry name" value="F5_F8_type_C_2"/>
    <property type="match status" value="1"/>
</dbReference>
<dbReference type="PANTHER" id="PTHR45713">
    <property type="entry name" value="FTP DOMAIN-CONTAINING PROTEIN"/>
    <property type="match status" value="1"/>
</dbReference>
<dbReference type="InterPro" id="IPR007934">
    <property type="entry name" value="AbfB_ABD"/>
</dbReference>
<dbReference type="Gene3D" id="2.60.20.10">
    <property type="entry name" value="Crystallins"/>
    <property type="match status" value="1"/>
</dbReference>
<sequence>MRLFTLFMTLSIAFGTTKANSQISVNPWEIHEGTEGVLKHNNSIHGDPNAYKLAKIPAVKDGGWKLAPKDAKGDVSMKRSSVILCREEIDFTYFQTIVTIPANTTVTDFKVSYDNADDGARIYLFNSKFPNGTFDPKSDLVGKHANFASTNLKELVAPGENRIVIVQFDDCADNNSINGIRVSVNGKEVAPVTPITPVASATVKNDPDGGVTIFEHINFGGKKCTFGVGSYDITGTEYNDIISSIKVLSGWKVTIYENWKYTGTKVEITSDVNDLNSLKFNDKMSSLVVERVSSSVASSGVNIAKGKQCRASSVNFGGVASRAVDGNTIGEYGKNSCTHTNDEKDPWWEIDLGAVYDVSSIRIWNRTDDCCWNRLQGFYVMGYETSITSCSTSAEYQYKGSSYSFTSASQSSLLIEGNKRCRYIRVFIPGNVKVLSLAEVEIFGQLAKVQTATTTSIATPTATSLPDKFKVLAFSVHEGKKEQDKYWFAIKNGESRVSILSTSKLVNGSKWLEIQRVDLGNNIFAFKVLNAGSDMYLVAKDNKEVHIEKATTVPEGAKFKTVTPLTSAKGANENNYRSFESVKFSGHYLRHAGYVLFVHPNDKSELFKQDASWLIEKM</sequence>
<evidence type="ECO:0000256" key="6">
    <source>
        <dbReference type="ARBA" id="ARBA00022734"/>
    </source>
</evidence>
<proteinExistence type="inferred from homology"/>
<evidence type="ECO:0000256" key="1">
    <source>
        <dbReference type="ARBA" id="ARBA00002219"/>
    </source>
</evidence>
<dbReference type="SUPFAM" id="SSF49695">
    <property type="entry name" value="gamma-Crystallin-like"/>
    <property type="match status" value="1"/>
</dbReference>
<comment type="function">
    <text evidence="1">Acts as a defensive agent. Recognizes blood group fucosylated oligosaccharides including A, B, H and Lewis B-type antigens. Does not recognize Lewis A antigen and has low affinity for monovalent haptens.</text>
</comment>
<evidence type="ECO:0000313" key="11">
    <source>
        <dbReference type="EMBL" id="NMH24655.1"/>
    </source>
</evidence>
<dbReference type="SUPFAM" id="SSF110221">
    <property type="entry name" value="AbfB domain"/>
    <property type="match status" value="1"/>
</dbReference>
<dbReference type="InterPro" id="IPR006585">
    <property type="entry name" value="FTP1"/>
</dbReference>
<dbReference type="RefSeq" id="WP_169523239.1">
    <property type="nucleotide sequence ID" value="NZ_JAAMPT010000202.1"/>
</dbReference>
<comment type="similarity">
    <text evidence="3">Belongs to the fucolectin family.</text>
</comment>
<dbReference type="Gene3D" id="2.60.120.260">
    <property type="entry name" value="Galactose-binding domain-like"/>
    <property type="match status" value="1"/>
</dbReference>
<dbReference type="Gene3D" id="2.80.10.50">
    <property type="match status" value="1"/>
</dbReference>
<keyword evidence="8" id="KW-0106">Calcium</keyword>
<dbReference type="Pfam" id="PF03995">
    <property type="entry name" value="Inhibitor_I36"/>
    <property type="match status" value="1"/>
</dbReference>
<evidence type="ECO:0000256" key="9">
    <source>
        <dbReference type="ARBA" id="ARBA00023157"/>
    </source>
</evidence>
<keyword evidence="6" id="KW-0430">Lectin</keyword>
<dbReference type="SMART" id="SM00607">
    <property type="entry name" value="FTP"/>
    <property type="match status" value="1"/>
</dbReference>
<dbReference type="InterPro" id="IPR036195">
    <property type="entry name" value="AbfB_ABD_sf"/>
</dbReference>
<comment type="similarity">
    <text evidence="2">Belongs to the beta/gamma-crystallin family.</text>
</comment>
<dbReference type="Pfam" id="PF05270">
    <property type="entry name" value="AbfB"/>
    <property type="match status" value="1"/>
</dbReference>